<evidence type="ECO:0000256" key="2">
    <source>
        <dbReference type="ARBA" id="ARBA00022475"/>
    </source>
</evidence>
<dbReference type="Pfam" id="PF12704">
    <property type="entry name" value="MacB_PCD"/>
    <property type="match status" value="1"/>
</dbReference>
<feature type="transmembrane region" description="Helical" evidence="6">
    <location>
        <begin position="768"/>
        <end position="788"/>
    </location>
</feature>
<dbReference type="RefSeq" id="WP_166642903.1">
    <property type="nucleotide sequence ID" value="NZ_SNWI01000004.1"/>
</dbReference>
<feature type="transmembrane region" description="Helical" evidence="6">
    <location>
        <begin position="331"/>
        <end position="357"/>
    </location>
</feature>
<dbReference type="EMBL" id="SNWI01000004">
    <property type="protein sequence ID" value="TDO02696.1"/>
    <property type="molecule type" value="Genomic_DNA"/>
</dbReference>
<gene>
    <name evidence="9" type="ORF">DET52_104162</name>
</gene>
<dbReference type="Proteomes" id="UP000294848">
    <property type="component" value="Unassembled WGS sequence"/>
</dbReference>
<evidence type="ECO:0000313" key="9">
    <source>
        <dbReference type="EMBL" id="TDO02696.1"/>
    </source>
</evidence>
<evidence type="ECO:0000256" key="5">
    <source>
        <dbReference type="ARBA" id="ARBA00023136"/>
    </source>
</evidence>
<keyword evidence="4 6" id="KW-1133">Transmembrane helix</keyword>
<feature type="domain" description="MacB-like periplasmic core" evidence="8">
    <location>
        <begin position="20"/>
        <end position="238"/>
    </location>
</feature>
<dbReference type="InterPro" id="IPR025857">
    <property type="entry name" value="MacB_PCD"/>
</dbReference>
<keyword evidence="2" id="KW-1003">Cell membrane</keyword>
<keyword evidence="5 6" id="KW-0472">Membrane</keyword>
<organism evidence="9 10">
    <name type="scientific">Sunxiuqinia elliptica</name>
    <dbReference type="NCBI Taxonomy" id="655355"/>
    <lineage>
        <taxon>Bacteria</taxon>
        <taxon>Pseudomonadati</taxon>
        <taxon>Bacteroidota</taxon>
        <taxon>Bacteroidia</taxon>
        <taxon>Marinilabiliales</taxon>
        <taxon>Prolixibacteraceae</taxon>
        <taxon>Sunxiuqinia</taxon>
    </lineage>
</organism>
<dbReference type="InterPro" id="IPR050250">
    <property type="entry name" value="Macrolide_Exporter_MacB"/>
</dbReference>
<comment type="caution">
    <text evidence="9">The sequence shown here is derived from an EMBL/GenBank/DDBJ whole genome shotgun (WGS) entry which is preliminary data.</text>
</comment>
<protein>
    <submittedName>
        <fullName evidence="9">Putative ABC transport system permease protein</fullName>
    </submittedName>
</protein>
<evidence type="ECO:0000256" key="1">
    <source>
        <dbReference type="ARBA" id="ARBA00004651"/>
    </source>
</evidence>
<comment type="subcellular location">
    <subcellularLocation>
        <location evidence="1">Cell membrane</location>
        <topology evidence="1">Multi-pass membrane protein</topology>
    </subcellularLocation>
</comment>
<feature type="transmembrane region" description="Helical" evidence="6">
    <location>
        <begin position="736"/>
        <end position="756"/>
    </location>
</feature>
<dbReference type="PANTHER" id="PTHR30572:SF18">
    <property type="entry name" value="ABC-TYPE MACROLIDE FAMILY EXPORT SYSTEM PERMEASE COMPONENT 2"/>
    <property type="match status" value="1"/>
</dbReference>
<reference evidence="9 10" key="1">
    <citation type="submission" date="2019-03" db="EMBL/GenBank/DDBJ databases">
        <title>Freshwater and sediment microbial communities from various areas in North America, analyzing microbe dynamics in response to fracking.</title>
        <authorList>
            <person name="Lamendella R."/>
        </authorList>
    </citation>
    <scope>NUCLEOTIDE SEQUENCE [LARGE SCALE GENOMIC DNA]</scope>
    <source>
        <strain evidence="9 10">114D</strain>
    </source>
</reference>
<feature type="transmembrane region" description="Helical" evidence="6">
    <location>
        <begin position="377"/>
        <end position="401"/>
    </location>
</feature>
<proteinExistence type="predicted"/>
<dbReference type="GO" id="GO:0022857">
    <property type="term" value="F:transmembrane transporter activity"/>
    <property type="evidence" value="ECO:0007669"/>
    <property type="project" value="TreeGrafter"/>
</dbReference>
<dbReference type="Pfam" id="PF02687">
    <property type="entry name" value="FtsX"/>
    <property type="match status" value="1"/>
</dbReference>
<feature type="domain" description="ABC3 transporter permease C-terminal" evidence="7">
    <location>
        <begin position="687"/>
        <end position="800"/>
    </location>
</feature>
<feature type="transmembrane region" description="Helical" evidence="6">
    <location>
        <begin position="684"/>
        <end position="708"/>
    </location>
</feature>
<name>A0A4R6H5G6_9BACT</name>
<evidence type="ECO:0000259" key="8">
    <source>
        <dbReference type="Pfam" id="PF12704"/>
    </source>
</evidence>
<dbReference type="PANTHER" id="PTHR30572">
    <property type="entry name" value="MEMBRANE COMPONENT OF TRANSPORTER-RELATED"/>
    <property type="match status" value="1"/>
</dbReference>
<evidence type="ECO:0000259" key="7">
    <source>
        <dbReference type="Pfam" id="PF02687"/>
    </source>
</evidence>
<feature type="transmembrane region" description="Helical" evidence="6">
    <location>
        <begin position="20"/>
        <end position="42"/>
    </location>
</feature>
<evidence type="ECO:0000256" key="6">
    <source>
        <dbReference type="SAM" id="Phobius"/>
    </source>
</evidence>
<evidence type="ECO:0000313" key="10">
    <source>
        <dbReference type="Proteomes" id="UP000294848"/>
    </source>
</evidence>
<feature type="transmembrane region" description="Helical" evidence="6">
    <location>
        <begin position="284"/>
        <end position="304"/>
    </location>
</feature>
<feature type="transmembrane region" description="Helical" evidence="6">
    <location>
        <begin position="422"/>
        <end position="445"/>
    </location>
</feature>
<dbReference type="GO" id="GO:0005886">
    <property type="term" value="C:plasma membrane"/>
    <property type="evidence" value="ECO:0007669"/>
    <property type="project" value="UniProtKB-SubCell"/>
</dbReference>
<keyword evidence="3 6" id="KW-0812">Transmembrane</keyword>
<evidence type="ECO:0000256" key="3">
    <source>
        <dbReference type="ARBA" id="ARBA00022692"/>
    </source>
</evidence>
<dbReference type="AlphaFoldDB" id="A0A4R6H5G6"/>
<accession>A0A4R6H5G6</accession>
<evidence type="ECO:0000256" key="4">
    <source>
        <dbReference type="ARBA" id="ARBA00022989"/>
    </source>
</evidence>
<dbReference type="InterPro" id="IPR003838">
    <property type="entry name" value="ABC3_permease_C"/>
</dbReference>
<sequence>MNYYLRMAFRNLLRERKHTLFLLSSVCIGIITFVLVAAYAFYEHGFDRVFPDNKNIYRVTTDVYSGNELSLSVPECERGVAVSVKENYPGVVAAGFITKASNPQYKIGEEIFSNPQIYHGSPGFLDVFSIALLQGDKSQVLTRPYTAIISESTAKKYFGASDPVGQQLFKYPGYEYTIDGVFQDIPSQAHFKAEVLLSFHDDMHLPPPAKAQWGEIGFYTYLRLNEKAEVRDIESGINRLVAANKEIAFEKTKVRHEYHLQALNEIHLHSDLKDELQHNSKAEYVFLIFLVGVLILVASGFNYIQFSFSRLIHSAKYTGVKKINGATSLGMVWASLAESLVIHLLALLIALAAVSALSPLLRNEFNMLLEPVFREPLFLSGLFGILLLSVLINGASPAWLINQFSALELMTLKYKPIGNGISYRQLVVVGQFVIIIAIVVGIVGMNKQLNYMLEKDKGLDLENTLVVKVPQNLRRTSGLVSNLNAFEHDLLSHHAILGISISNKIPGDLPAYNFNFKEVESQKEGKAAIMVVDSNYIENYKMKLLAGTNFIFSGNADEKNACIVNRACLSVLGFENPTDAIGRVLNMKDESGMQNFDVQIIGVTENVDFSSTKEKHEPIVLIDWTKNMLWGNYSLKLATSNYASVIPFIQDKFQVTFPNYPFEFLVVEDHYNKQFQKENELIKIFRLFILVAICISVINLFTISWLIASARVKEIGIRKVNGAKISEILTMLNKDFVKWVVIAFVIACPIAYYAMSEWLENFAYKTSLSWWIFALAGLLALGIALLTVSFQSWKAATRNPVEALRYE</sequence>